<reference evidence="1 3" key="2">
    <citation type="submission" date="2018-08" db="EMBL/GenBank/DDBJ databases">
        <title>Complete genome of the Arcobacter ellisii type strain LMG 26155.</title>
        <authorList>
            <person name="Miller W.G."/>
            <person name="Yee E."/>
            <person name="Bono J.L."/>
        </authorList>
    </citation>
    <scope>NUCLEOTIDE SEQUENCE [LARGE SCALE GENOMIC DNA]</scope>
    <source>
        <strain evidence="1 3">LMG 26155</strain>
    </source>
</reference>
<name>A0A347U9P2_9BACT</name>
<sequence>MRKINIKDLELTIDITQILNLLASKSKIIIDVDGNIYKNSDETKKKAVVFKNENLSDISTLLDAKAIASKLFADYKATILGTSCKIKPVVNWQNIIDMNKENMLYFDHQSDGVEIFEDKTLENYGWHASDLEINYRELSEFIEENCSGTLLCYDNEIQFSGFVIVDDIEEVRTKVKEFIIEKAKKNIEDEIIDIEDDDVIEALDFFGIRI</sequence>
<gene>
    <name evidence="1" type="ORF">AELL_1924</name>
    <name evidence="2" type="ORF">CP962_05430</name>
</gene>
<dbReference type="EMBL" id="CP032097">
    <property type="protein sequence ID" value="AXX95570.1"/>
    <property type="molecule type" value="Genomic_DNA"/>
</dbReference>
<evidence type="ECO:0000313" key="3">
    <source>
        <dbReference type="Proteomes" id="UP000262582"/>
    </source>
</evidence>
<dbReference type="Proteomes" id="UP000262582">
    <property type="component" value="Chromosome"/>
</dbReference>
<dbReference type="OrthoDB" id="5334176at2"/>
<organism evidence="2 4">
    <name type="scientific">Arcobacter ellisii</name>
    <dbReference type="NCBI Taxonomy" id="913109"/>
    <lineage>
        <taxon>Bacteria</taxon>
        <taxon>Pseudomonadati</taxon>
        <taxon>Campylobacterota</taxon>
        <taxon>Epsilonproteobacteria</taxon>
        <taxon>Campylobacterales</taxon>
        <taxon>Arcobacteraceae</taxon>
        <taxon>Arcobacter</taxon>
    </lineage>
</organism>
<keyword evidence="3" id="KW-1185">Reference proteome</keyword>
<dbReference type="RefSeq" id="WP_118917746.1">
    <property type="nucleotide sequence ID" value="NZ_CP032097.1"/>
</dbReference>
<dbReference type="KEGG" id="aell:AELL_1924"/>
<protein>
    <submittedName>
        <fullName evidence="2">Uncharacterized protein</fullName>
    </submittedName>
</protein>
<evidence type="ECO:0000313" key="4">
    <source>
        <dbReference type="Proteomes" id="UP000290588"/>
    </source>
</evidence>
<proteinExistence type="predicted"/>
<evidence type="ECO:0000313" key="1">
    <source>
        <dbReference type="EMBL" id="AXX95570.1"/>
    </source>
</evidence>
<dbReference type="Proteomes" id="UP000290588">
    <property type="component" value="Unassembled WGS sequence"/>
</dbReference>
<reference evidence="2 4" key="1">
    <citation type="submission" date="2017-09" db="EMBL/GenBank/DDBJ databases">
        <title>Genomics of the genus Arcobacter.</title>
        <authorList>
            <person name="Perez-Cataluna A."/>
            <person name="Figueras M.J."/>
            <person name="Salas-Masso N."/>
        </authorList>
    </citation>
    <scope>NUCLEOTIDE SEQUENCE [LARGE SCALE GENOMIC DNA]</scope>
    <source>
        <strain evidence="2 4">CECT 7837</strain>
    </source>
</reference>
<dbReference type="EMBL" id="NXIG01000004">
    <property type="protein sequence ID" value="RXI31554.1"/>
    <property type="molecule type" value="Genomic_DNA"/>
</dbReference>
<evidence type="ECO:0000313" key="2">
    <source>
        <dbReference type="EMBL" id="RXI31554.1"/>
    </source>
</evidence>
<accession>A0A347U9P2</accession>
<dbReference type="AlphaFoldDB" id="A0A347U9P2"/>